<accession>A0A6J5MT54</accession>
<organism evidence="1">
    <name type="scientific">uncultured Caudovirales phage</name>
    <dbReference type="NCBI Taxonomy" id="2100421"/>
    <lineage>
        <taxon>Viruses</taxon>
        <taxon>Duplodnaviria</taxon>
        <taxon>Heunggongvirae</taxon>
        <taxon>Uroviricota</taxon>
        <taxon>Caudoviricetes</taxon>
        <taxon>Peduoviridae</taxon>
        <taxon>Maltschvirus</taxon>
        <taxon>Maltschvirus maltsch</taxon>
    </lineage>
</organism>
<evidence type="ECO:0000313" key="1">
    <source>
        <dbReference type="EMBL" id="CAB4149171.1"/>
    </source>
</evidence>
<name>A0A6J5MT54_9CAUD</name>
<dbReference type="EMBL" id="LR796509">
    <property type="protein sequence ID" value="CAB4149171.1"/>
    <property type="molecule type" value="Genomic_DNA"/>
</dbReference>
<gene>
    <name evidence="1" type="ORF">UFOVP534_50</name>
</gene>
<sequence>MAHFAELNENNKVTQVIVVHNNELLDENGNELEQKGIDFCVNLFGGIWVQTSYNATIRKNYAGIGYI</sequence>
<feature type="non-terminal residue" evidence="1">
    <location>
        <position position="67"/>
    </location>
</feature>
<protein>
    <submittedName>
        <fullName evidence="1">Uncharacterized protein</fullName>
    </submittedName>
</protein>
<reference evidence="1" key="1">
    <citation type="submission" date="2020-04" db="EMBL/GenBank/DDBJ databases">
        <authorList>
            <person name="Chiriac C."/>
            <person name="Salcher M."/>
            <person name="Ghai R."/>
            <person name="Kavagutti S V."/>
        </authorList>
    </citation>
    <scope>NUCLEOTIDE SEQUENCE</scope>
</reference>
<proteinExistence type="predicted"/>